<comment type="caution">
    <text evidence="7">The sequence shown here is derived from an EMBL/GenBank/DDBJ whole genome shotgun (WGS) entry which is preliminary data.</text>
</comment>
<feature type="domain" description="Flagellin C-terminal" evidence="6">
    <location>
        <begin position="186"/>
        <end position="271"/>
    </location>
</feature>
<organism evidence="7 8">
    <name type="scientific">Heliobacterium mobile</name>
    <name type="common">Heliobacillus mobilis</name>
    <dbReference type="NCBI Taxonomy" id="28064"/>
    <lineage>
        <taxon>Bacteria</taxon>
        <taxon>Bacillati</taxon>
        <taxon>Bacillota</taxon>
        <taxon>Clostridia</taxon>
        <taxon>Eubacteriales</taxon>
        <taxon>Heliobacteriaceae</taxon>
        <taxon>Heliobacterium</taxon>
    </lineage>
</organism>
<sequence length="281" mass="30836">MFNLYFQGARQACRYYNYHVKMQGYYIARISSGQRILTAADDPAGLAISEKMRAQIRGLNMAARNAQDAISLVQTAEGALNETHDMLQRIRELTVQAGNGTLTSLERQAITDEVDQLLKGINDIANQTEFNTIKLLDGSFQNKHFQIGANTGQSMDLSIGSNDKSTLGLDSLLAKLQTPEGASDALDIVDGAIGKVSSRRGLLGAVQNRLEYTIDNLTTSAENLTAAESRIRDADIAQMMLEYTRHSILAQVAQAMMAQMNIQAKRALDLLLDSLGYERKS</sequence>
<evidence type="ECO:0000256" key="4">
    <source>
        <dbReference type="RuleBase" id="RU362073"/>
    </source>
</evidence>
<dbReference type="Gene3D" id="1.20.1330.10">
    <property type="entry name" value="f41 fragment of flagellin, N-terminal domain"/>
    <property type="match status" value="2"/>
</dbReference>
<evidence type="ECO:0000256" key="3">
    <source>
        <dbReference type="ARBA" id="ARBA00023143"/>
    </source>
</evidence>
<dbReference type="RefSeq" id="WP_155477511.1">
    <property type="nucleotide sequence ID" value="NZ_WNKU01000025.1"/>
</dbReference>
<evidence type="ECO:0000259" key="5">
    <source>
        <dbReference type="Pfam" id="PF00669"/>
    </source>
</evidence>
<dbReference type="GO" id="GO:0009288">
    <property type="term" value="C:bacterial-type flagellum"/>
    <property type="evidence" value="ECO:0007669"/>
    <property type="project" value="UniProtKB-SubCell"/>
</dbReference>
<dbReference type="PANTHER" id="PTHR42792:SF2">
    <property type="entry name" value="FLAGELLIN"/>
    <property type="match status" value="1"/>
</dbReference>
<keyword evidence="7" id="KW-0969">Cilium</keyword>
<name>A0A6I3SN25_HELMO</name>
<keyword evidence="4" id="KW-0964">Secreted</keyword>
<feature type="domain" description="Flagellin N-terminal" evidence="5">
    <location>
        <begin position="27"/>
        <end position="140"/>
    </location>
</feature>
<dbReference type="GO" id="GO:0005198">
    <property type="term" value="F:structural molecule activity"/>
    <property type="evidence" value="ECO:0007669"/>
    <property type="project" value="UniProtKB-UniRule"/>
</dbReference>
<keyword evidence="8" id="KW-1185">Reference proteome</keyword>
<dbReference type="Gene3D" id="6.10.10.10">
    <property type="entry name" value="Flagellar export chaperone, C-terminal domain"/>
    <property type="match status" value="1"/>
</dbReference>
<evidence type="ECO:0000256" key="1">
    <source>
        <dbReference type="ARBA" id="ARBA00005709"/>
    </source>
</evidence>
<comment type="similarity">
    <text evidence="1 4">Belongs to the bacterial flagellin family.</text>
</comment>
<dbReference type="InterPro" id="IPR001492">
    <property type="entry name" value="Flagellin"/>
</dbReference>
<dbReference type="GO" id="GO:0005576">
    <property type="term" value="C:extracellular region"/>
    <property type="evidence" value="ECO:0007669"/>
    <property type="project" value="UniProtKB-SubCell"/>
</dbReference>
<dbReference type="Pfam" id="PF00700">
    <property type="entry name" value="Flagellin_C"/>
    <property type="match status" value="1"/>
</dbReference>
<comment type="function">
    <text evidence="4">Flagellin is the subunit protein which polymerizes to form the filaments of bacterial flagella.</text>
</comment>
<comment type="subcellular location">
    <subcellularLocation>
        <location evidence="4">Secreted</location>
    </subcellularLocation>
    <subcellularLocation>
        <location evidence="4">Bacterial flagellum</location>
    </subcellularLocation>
</comment>
<dbReference type="AlphaFoldDB" id="A0A6I3SN25"/>
<dbReference type="EMBL" id="WNKU01000025">
    <property type="protein sequence ID" value="MTV50424.1"/>
    <property type="molecule type" value="Genomic_DNA"/>
</dbReference>
<dbReference type="InterPro" id="IPR046358">
    <property type="entry name" value="Flagellin_C"/>
</dbReference>
<proteinExistence type="inferred from homology"/>
<evidence type="ECO:0000259" key="6">
    <source>
        <dbReference type="Pfam" id="PF00700"/>
    </source>
</evidence>
<reference evidence="7 8" key="1">
    <citation type="submission" date="2019-11" db="EMBL/GenBank/DDBJ databases">
        <title>Whole-genome sequence of a the green, strictly anaerobic photosynthetic bacterium Heliobacillus mobilis DSM 6151.</title>
        <authorList>
            <person name="Kyndt J.A."/>
            <person name="Meyer T.E."/>
        </authorList>
    </citation>
    <scope>NUCLEOTIDE SEQUENCE [LARGE SCALE GENOMIC DNA]</scope>
    <source>
        <strain evidence="7 8">DSM 6151</strain>
    </source>
</reference>
<keyword evidence="3 4" id="KW-0975">Bacterial flagellum</keyword>
<dbReference type="PANTHER" id="PTHR42792">
    <property type="entry name" value="FLAGELLIN"/>
    <property type="match status" value="1"/>
</dbReference>
<dbReference type="InterPro" id="IPR001029">
    <property type="entry name" value="Flagellin_N"/>
</dbReference>
<protein>
    <recommendedName>
        <fullName evidence="2 4">Flagellin</fullName>
    </recommendedName>
</protein>
<dbReference type="PRINTS" id="PR00207">
    <property type="entry name" value="FLAGELLIN"/>
</dbReference>
<dbReference type="SUPFAM" id="SSF64518">
    <property type="entry name" value="Phase 1 flagellin"/>
    <property type="match status" value="1"/>
</dbReference>
<evidence type="ECO:0000256" key="2">
    <source>
        <dbReference type="ARBA" id="ARBA00020110"/>
    </source>
</evidence>
<dbReference type="InterPro" id="IPR042187">
    <property type="entry name" value="Flagellin_C_sub2"/>
</dbReference>
<accession>A0A6I3SN25</accession>
<evidence type="ECO:0000313" key="7">
    <source>
        <dbReference type="EMBL" id="MTV50424.1"/>
    </source>
</evidence>
<dbReference type="OrthoDB" id="9796789at2"/>
<evidence type="ECO:0000313" key="8">
    <source>
        <dbReference type="Proteomes" id="UP000430670"/>
    </source>
</evidence>
<keyword evidence="7" id="KW-0966">Cell projection</keyword>
<keyword evidence="7" id="KW-0282">Flagellum</keyword>
<gene>
    <name evidence="7" type="ORF">GJ688_15785</name>
</gene>
<dbReference type="Pfam" id="PF00669">
    <property type="entry name" value="Flagellin_N"/>
    <property type="match status" value="1"/>
</dbReference>
<dbReference type="Proteomes" id="UP000430670">
    <property type="component" value="Unassembled WGS sequence"/>
</dbReference>